<dbReference type="EMBL" id="CAMXCT020001125">
    <property type="protein sequence ID" value="CAL1140390.1"/>
    <property type="molecule type" value="Genomic_DNA"/>
</dbReference>
<accession>A0A9P1C8G7</accession>
<dbReference type="InterPro" id="IPR004057">
    <property type="entry name" value="Epsilon_tubulin"/>
</dbReference>
<evidence type="ECO:0000256" key="3">
    <source>
        <dbReference type="ARBA" id="ARBA00022741"/>
    </source>
</evidence>
<name>A0A9P1C8G7_9DINO</name>
<dbReference type="InterPro" id="IPR008280">
    <property type="entry name" value="Tub_FtsZ_C"/>
</dbReference>
<dbReference type="SUPFAM" id="SSF55307">
    <property type="entry name" value="Tubulin C-terminal domain-like"/>
    <property type="match status" value="1"/>
</dbReference>
<comment type="caution">
    <text evidence="7">The sequence shown here is derived from an EMBL/GenBank/DDBJ whole genome shotgun (WGS) entry which is preliminary data.</text>
</comment>
<evidence type="ECO:0000256" key="2">
    <source>
        <dbReference type="ARBA" id="ARBA00022701"/>
    </source>
</evidence>
<dbReference type="PANTHER" id="PTHR11588">
    <property type="entry name" value="TUBULIN"/>
    <property type="match status" value="1"/>
</dbReference>
<dbReference type="Gene3D" id="3.40.50.1440">
    <property type="entry name" value="Tubulin/FtsZ, GTPase domain"/>
    <property type="match status" value="1"/>
</dbReference>
<dbReference type="SMART" id="SM00865">
    <property type="entry name" value="Tubulin_C"/>
    <property type="match status" value="1"/>
</dbReference>
<evidence type="ECO:0000256" key="5">
    <source>
        <dbReference type="SAM" id="MobiDB-lite"/>
    </source>
</evidence>
<keyword evidence="2" id="KW-0493">Microtubule</keyword>
<feature type="region of interest" description="Disordered" evidence="5">
    <location>
        <begin position="231"/>
        <end position="293"/>
    </location>
</feature>
<dbReference type="CDD" id="cd02190">
    <property type="entry name" value="epsilon_tubulin"/>
    <property type="match status" value="1"/>
</dbReference>
<evidence type="ECO:0000256" key="4">
    <source>
        <dbReference type="ARBA" id="ARBA00023134"/>
    </source>
</evidence>
<dbReference type="SMART" id="SM00864">
    <property type="entry name" value="Tubulin"/>
    <property type="match status" value="1"/>
</dbReference>
<dbReference type="InterPro" id="IPR017975">
    <property type="entry name" value="Tubulin_CS"/>
</dbReference>
<dbReference type="GO" id="GO:0007017">
    <property type="term" value="P:microtubule-based process"/>
    <property type="evidence" value="ECO:0007669"/>
    <property type="project" value="InterPro"/>
</dbReference>
<dbReference type="PRINTS" id="PR01519">
    <property type="entry name" value="EPSLNTUBULIN"/>
</dbReference>
<dbReference type="PROSITE" id="PS51670">
    <property type="entry name" value="SHKT"/>
    <property type="match status" value="1"/>
</dbReference>
<dbReference type="OrthoDB" id="1662883at2759"/>
<proteinExistence type="inferred from homology"/>
<evidence type="ECO:0000256" key="1">
    <source>
        <dbReference type="ARBA" id="ARBA00009636"/>
    </source>
</evidence>
<reference evidence="7" key="1">
    <citation type="submission" date="2022-10" db="EMBL/GenBank/DDBJ databases">
        <authorList>
            <person name="Chen Y."/>
            <person name="Dougan E. K."/>
            <person name="Chan C."/>
            <person name="Rhodes N."/>
            <person name="Thang M."/>
        </authorList>
    </citation>
    <scope>NUCLEOTIDE SEQUENCE</scope>
</reference>
<dbReference type="AlphaFoldDB" id="A0A9P1C8G7"/>
<dbReference type="InterPro" id="IPR036525">
    <property type="entry name" value="Tubulin/FtsZ_GTPase_sf"/>
</dbReference>
<keyword evidence="10" id="KW-1185">Reference proteome</keyword>
<dbReference type="InterPro" id="IPR018316">
    <property type="entry name" value="Tubulin/FtsZ_2-layer-sand-dom"/>
</dbReference>
<dbReference type="InterPro" id="IPR000217">
    <property type="entry name" value="Tubulin"/>
</dbReference>
<sequence length="677" mass="74918">MPREVITIQVGQCGNQIGCRFWDLVLREHAFVSKTAVYDAALSSFFRNVDTRHANLPGLPVGDQIRSLKARCLLVDMEEGVVNSLLTGPLADLFDARQRITDVSGSGNNWAHGYHVYGPTYRESIQEKVRRSAEQCDSLQCFFLLHSLGGGTGSGLGTYILESLEDLMPEVFRFVSCVCPAREDDVVTSPYNSILAMRPLIQSAHCVLPASNDSLANICNQISIRDAEDSNTATLIDLPQDERQPRRAPRAPGRRTAQSAPPRKRPQAEPETPVAVPRSAGTTRPPPIGQERPFDRMNSLVAHLLNNLTSSMRFEGSLNLDLNEITMNLVPFPRMHFLLASMSPLYFGRDPRFVSRGFHQMFSEVITSGHQLMNVDPRGSTYMALAFLVRGSASIADVNRNIFQLRKKLKLLPFNEDAFKIGLCKVAPRGLPYSVLHLGNTCAAHQMFSHTVKDFSRLYNRKAHVHHYTEYMEKGEFDEAFETVNALIKDYIHLDMLHETPASCCPQPAQSVRSAAAVLTPSTWASAYDGNVNLLQKYYTIYDAKKWHVGIGLAKHTVKKRQSTLVQEGEPPPKKAEPEVCEDDNKNMVWNHLPGCKSFASMGYCHRFSPLARKYCRLSCALCTVGSASEAQLVGEKDLQESSSASVQVAGSGMSLSGARRGACNSAPVISCHLLSS</sequence>
<evidence type="ECO:0000313" key="8">
    <source>
        <dbReference type="EMBL" id="CAL1140390.1"/>
    </source>
</evidence>
<dbReference type="InterPro" id="IPR003008">
    <property type="entry name" value="Tubulin_FtsZ_GTPase"/>
</dbReference>
<evidence type="ECO:0000259" key="6">
    <source>
        <dbReference type="PROSITE" id="PS51670"/>
    </source>
</evidence>
<dbReference type="Proteomes" id="UP001152797">
    <property type="component" value="Unassembled WGS sequence"/>
</dbReference>
<dbReference type="FunFam" id="3.40.50.1440:FF:000017">
    <property type="entry name" value="Tubulin epsilon chain"/>
    <property type="match status" value="1"/>
</dbReference>
<keyword evidence="3" id="KW-0547">Nucleotide-binding</keyword>
<evidence type="ECO:0000313" key="10">
    <source>
        <dbReference type="Proteomes" id="UP001152797"/>
    </source>
</evidence>
<dbReference type="Pfam" id="PF03953">
    <property type="entry name" value="Tubulin_C"/>
    <property type="match status" value="1"/>
</dbReference>
<dbReference type="PRINTS" id="PR01161">
    <property type="entry name" value="TUBULIN"/>
</dbReference>
<keyword evidence="4" id="KW-0342">GTP-binding</keyword>
<dbReference type="EMBL" id="CAMXCT030001125">
    <property type="protein sequence ID" value="CAL4774327.1"/>
    <property type="molecule type" value="Genomic_DNA"/>
</dbReference>
<dbReference type="Gene3D" id="1.10.287.600">
    <property type="entry name" value="Helix hairpin bin"/>
    <property type="match status" value="1"/>
</dbReference>
<feature type="domain" description="ShKT" evidence="6">
    <location>
        <begin position="581"/>
        <end position="623"/>
    </location>
</feature>
<dbReference type="GO" id="GO:0005525">
    <property type="term" value="F:GTP binding"/>
    <property type="evidence" value="ECO:0007669"/>
    <property type="project" value="UniProtKB-KW"/>
</dbReference>
<evidence type="ECO:0000313" key="7">
    <source>
        <dbReference type="EMBL" id="CAI3987015.1"/>
    </source>
</evidence>
<dbReference type="InterPro" id="IPR003582">
    <property type="entry name" value="ShKT_dom"/>
</dbReference>
<dbReference type="SUPFAM" id="SSF52490">
    <property type="entry name" value="Tubulin nucleotide-binding domain-like"/>
    <property type="match status" value="1"/>
</dbReference>
<reference evidence="8" key="2">
    <citation type="submission" date="2024-04" db="EMBL/GenBank/DDBJ databases">
        <authorList>
            <person name="Chen Y."/>
            <person name="Shah S."/>
            <person name="Dougan E. K."/>
            <person name="Thang M."/>
            <person name="Chan C."/>
        </authorList>
    </citation>
    <scope>NUCLEOTIDE SEQUENCE [LARGE SCALE GENOMIC DNA]</scope>
</reference>
<dbReference type="EMBL" id="CAMXCT010001125">
    <property type="protein sequence ID" value="CAI3987015.1"/>
    <property type="molecule type" value="Genomic_DNA"/>
</dbReference>
<organism evidence="7">
    <name type="scientific">Cladocopium goreaui</name>
    <dbReference type="NCBI Taxonomy" id="2562237"/>
    <lineage>
        <taxon>Eukaryota</taxon>
        <taxon>Sar</taxon>
        <taxon>Alveolata</taxon>
        <taxon>Dinophyceae</taxon>
        <taxon>Suessiales</taxon>
        <taxon>Symbiodiniaceae</taxon>
        <taxon>Cladocopium</taxon>
    </lineage>
</organism>
<evidence type="ECO:0000313" key="9">
    <source>
        <dbReference type="EMBL" id="CAL4774327.1"/>
    </source>
</evidence>
<dbReference type="Pfam" id="PF00091">
    <property type="entry name" value="Tubulin"/>
    <property type="match status" value="1"/>
</dbReference>
<protein>
    <submittedName>
        <fullName evidence="9">Tubulin epsilon chain</fullName>
    </submittedName>
</protein>
<comment type="similarity">
    <text evidence="1">Belongs to the tubulin family.</text>
</comment>
<dbReference type="InterPro" id="IPR023123">
    <property type="entry name" value="Tubulin_C"/>
</dbReference>
<dbReference type="GO" id="GO:0005874">
    <property type="term" value="C:microtubule"/>
    <property type="evidence" value="ECO:0007669"/>
    <property type="project" value="UniProtKB-KW"/>
</dbReference>
<dbReference type="PROSITE" id="PS00227">
    <property type="entry name" value="TUBULIN"/>
    <property type="match status" value="1"/>
</dbReference>
<gene>
    <name evidence="7" type="ORF">C1SCF055_LOCUS14323</name>
</gene>